<dbReference type="InterPro" id="IPR054513">
    <property type="entry name" value="Dret_0059-like_sensor"/>
</dbReference>
<feature type="transmembrane region" description="Helical" evidence="1">
    <location>
        <begin position="7"/>
        <end position="29"/>
    </location>
</feature>
<dbReference type="OrthoDB" id="106688at2157"/>
<dbReference type="RefSeq" id="WP_004077303.1">
    <property type="nucleotide sequence ID" value="NZ_CM001436.1"/>
</dbReference>
<evidence type="ECO:0000313" key="4">
    <source>
        <dbReference type="Proteomes" id="UP000005741"/>
    </source>
</evidence>
<proteinExistence type="predicted"/>
<gene>
    <name evidence="3" type="ORF">Metlim_1445</name>
</gene>
<name>H1Z308_9EURY</name>
<dbReference type="STRING" id="937775.Metlim_1445"/>
<feature type="domain" description="Dret-0059-like sensor" evidence="2">
    <location>
        <begin position="53"/>
        <end position="175"/>
    </location>
</feature>
<accession>H1Z308</accession>
<dbReference type="Proteomes" id="UP000005741">
    <property type="component" value="Chromosome"/>
</dbReference>
<keyword evidence="1" id="KW-0812">Transmembrane</keyword>
<keyword evidence="1" id="KW-0472">Membrane</keyword>
<evidence type="ECO:0000256" key="1">
    <source>
        <dbReference type="SAM" id="Phobius"/>
    </source>
</evidence>
<evidence type="ECO:0000259" key="2">
    <source>
        <dbReference type="Pfam" id="PF22309"/>
    </source>
</evidence>
<organism evidence="3 4">
    <name type="scientific">Methanoplanus limicola DSM 2279</name>
    <dbReference type="NCBI Taxonomy" id="937775"/>
    <lineage>
        <taxon>Archaea</taxon>
        <taxon>Methanobacteriati</taxon>
        <taxon>Methanobacteriota</taxon>
        <taxon>Stenosarchaea group</taxon>
        <taxon>Methanomicrobia</taxon>
        <taxon>Methanomicrobiales</taxon>
        <taxon>Methanomicrobiaceae</taxon>
        <taxon>Methanoplanus</taxon>
    </lineage>
</organism>
<sequence length="285" mass="30582">MSLSDKLPLSTIAVIIIAVAVLLAAQYLFPPAMGEGEKAIIKDLEYLKNNIETILDSISGDLESAAGELSAGDSVSSPEVQMVLDGLWNRSKYALSYATVGPDGTITAVAPEIYSGSVGIDITGAEPGDSIVGSEEPFLSDAFVAKEGFTGIQIAWPVLSSGGEYRGSVLAMADPSDFLAEVIGPTEHEKDITVTVMQPDGFILYDRDKAQVGKNLFTDETFRRFKNLQMLGKTISANDAGSGAYTFYKSPDNTGQLAKKLAYWNTLKFLGKEWRIIIFKEAISG</sequence>
<dbReference type="HOGENOM" id="CLU_084977_0_0_2"/>
<dbReference type="Pfam" id="PF22309">
    <property type="entry name" value="HK-GC-Chemotax_sensor"/>
    <property type="match status" value="1"/>
</dbReference>
<dbReference type="EMBL" id="CM001436">
    <property type="protein sequence ID" value="EHQ35548.1"/>
    <property type="molecule type" value="Genomic_DNA"/>
</dbReference>
<dbReference type="InParanoid" id="H1Z308"/>
<reference evidence="3 4" key="1">
    <citation type="submission" date="2011-10" db="EMBL/GenBank/DDBJ databases">
        <title>The Improved High-Quality Draft genome of Methanoplanus limicola DSM 2279.</title>
        <authorList>
            <consortium name="US DOE Joint Genome Institute (JGI-PGF)"/>
            <person name="Lucas S."/>
            <person name="Copeland A."/>
            <person name="Lapidus A."/>
            <person name="Glavina del Rio T."/>
            <person name="Dalin E."/>
            <person name="Tice H."/>
            <person name="Bruce D."/>
            <person name="Goodwin L."/>
            <person name="Pitluck S."/>
            <person name="Peters L."/>
            <person name="Mikhailova N."/>
            <person name="Lu M."/>
            <person name="Kyrpides N."/>
            <person name="Mavromatis K."/>
            <person name="Ivanova N."/>
            <person name="Markowitz V."/>
            <person name="Cheng J.-F."/>
            <person name="Hugenholtz P."/>
            <person name="Woyke T."/>
            <person name="Wu D."/>
            <person name="Wirth R."/>
            <person name="Brambilla E.-M."/>
            <person name="Klenk H.-P."/>
            <person name="Eisen J.A."/>
        </authorList>
    </citation>
    <scope>NUCLEOTIDE SEQUENCE [LARGE SCALE GENOMIC DNA]</scope>
    <source>
        <strain evidence="3 4">DSM 2279</strain>
    </source>
</reference>
<keyword evidence="4" id="KW-1185">Reference proteome</keyword>
<dbReference type="AlphaFoldDB" id="H1Z308"/>
<keyword evidence="1" id="KW-1133">Transmembrane helix</keyword>
<evidence type="ECO:0000313" key="3">
    <source>
        <dbReference type="EMBL" id="EHQ35548.1"/>
    </source>
</evidence>
<protein>
    <recommendedName>
        <fullName evidence="2">Dret-0059-like sensor domain-containing protein</fullName>
    </recommendedName>
</protein>